<dbReference type="InterPro" id="IPR051531">
    <property type="entry name" value="N-acetyltransferase"/>
</dbReference>
<reference evidence="2 3" key="1">
    <citation type="submission" date="2006-04" db="EMBL/GenBank/DDBJ databases">
        <authorList>
            <person name="Nierman W.C."/>
        </authorList>
    </citation>
    <scope>NUCLEOTIDE SEQUENCE [LARGE SCALE GENOMIC DNA]</scope>
    <source>
        <strain evidence="2 3">DW4/3-1</strain>
    </source>
</reference>
<organism evidence="2 3">
    <name type="scientific">Stigmatella aurantiaca (strain DW4/3-1)</name>
    <dbReference type="NCBI Taxonomy" id="378806"/>
    <lineage>
        <taxon>Bacteria</taxon>
        <taxon>Pseudomonadati</taxon>
        <taxon>Myxococcota</taxon>
        <taxon>Myxococcia</taxon>
        <taxon>Myxococcales</taxon>
        <taxon>Cystobacterineae</taxon>
        <taxon>Archangiaceae</taxon>
        <taxon>Stigmatella</taxon>
    </lineage>
</organism>
<dbReference type="PANTHER" id="PTHR43792">
    <property type="entry name" value="GNAT FAMILY, PUTATIVE (AFU_ORTHOLOGUE AFUA_3G00765)-RELATED-RELATED"/>
    <property type="match status" value="1"/>
</dbReference>
<keyword evidence="2" id="KW-0808">Transferase</keyword>
<dbReference type="GO" id="GO:0016747">
    <property type="term" value="F:acyltransferase activity, transferring groups other than amino-acyl groups"/>
    <property type="evidence" value="ECO:0007669"/>
    <property type="project" value="InterPro"/>
</dbReference>
<dbReference type="Pfam" id="PF13302">
    <property type="entry name" value="Acetyltransf_3"/>
    <property type="match status" value="1"/>
</dbReference>
<proteinExistence type="predicted"/>
<evidence type="ECO:0000313" key="3">
    <source>
        <dbReference type="Proteomes" id="UP000032702"/>
    </source>
</evidence>
<dbReference type="OrthoDB" id="6293260at2"/>
<dbReference type="PATRIC" id="fig|378806.16.peg.7663"/>
<sequence length="204" mass="22586">MRGSWRRAEGQGRGRGSCLTVPRCEVRLESETKVLETDRLLLRRLSLEDAEFILKLLNEPSWLRFIGDKGVRTLDDARNYLLTGPLAMYGRFGFGLYLVALKDSGLPIGLCGLIQRETLPDVDIGFAFLPGFWSQGYGYEAASAVLAHGHRTYGLKRIVAITSLDNHSSIKLLERLGLTFERLITLTAGGEPVRLFGRGFPGGS</sequence>
<dbReference type="PROSITE" id="PS51186">
    <property type="entry name" value="GNAT"/>
    <property type="match status" value="1"/>
</dbReference>
<protein>
    <submittedName>
        <fullName evidence="2">Ribosomal-protein-alanine acetyltransferase</fullName>
    </submittedName>
</protein>
<name>Q099G8_STIAD</name>
<dbReference type="Proteomes" id="UP000032702">
    <property type="component" value="Unassembled WGS sequence"/>
</dbReference>
<evidence type="ECO:0000259" key="1">
    <source>
        <dbReference type="PROSITE" id="PS51186"/>
    </source>
</evidence>
<dbReference type="InterPro" id="IPR016181">
    <property type="entry name" value="Acyl_CoA_acyltransferase"/>
</dbReference>
<dbReference type="InterPro" id="IPR000182">
    <property type="entry name" value="GNAT_dom"/>
</dbReference>
<dbReference type="Gene3D" id="3.40.630.30">
    <property type="match status" value="1"/>
</dbReference>
<gene>
    <name evidence="2" type="ORF">STIAU_3895</name>
</gene>
<comment type="caution">
    <text evidence="2">The sequence shown here is derived from an EMBL/GenBank/DDBJ whole genome shotgun (WGS) entry which is preliminary data.</text>
</comment>
<evidence type="ECO:0000313" key="2">
    <source>
        <dbReference type="EMBL" id="EAU68327.1"/>
    </source>
</evidence>
<feature type="domain" description="N-acetyltransferase" evidence="1">
    <location>
        <begin position="40"/>
        <end position="198"/>
    </location>
</feature>
<dbReference type="EMBL" id="AAMD01000018">
    <property type="protein sequence ID" value="EAU68327.1"/>
    <property type="molecule type" value="Genomic_DNA"/>
</dbReference>
<dbReference type="AlphaFoldDB" id="Q099G8"/>
<accession>Q099G8</accession>
<dbReference type="SUPFAM" id="SSF55729">
    <property type="entry name" value="Acyl-CoA N-acyltransferases (Nat)"/>
    <property type="match status" value="1"/>
</dbReference>
<dbReference type="PANTHER" id="PTHR43792:SF1">
    <property type="entry name" value="N-ACETYLTRANSFERASE DOMAIN-CONTAINING PROTEIN"/>
    <property type="match status" value="1"/>
</dbReference>